<keyword evidence="1" id="KW-0812">Transmembrane</keyword>
<feature type="transmembrane region" description="Helical" evidence="1">
    <location>
        <begin position="81"/>
        <end position="99"/>
    </location>
</feature>
<name>T0RS73_SAPDV</name>
<keyword evidence="3" id="KW-1185">Reference proteome</keyword>
<organism evidence="2 3">
    <name type="scientific">Saprolegnia diclina (strain VS20)</name>
    <dbReference type="NCBI Taxonomy" id="1156394"/>
    <lineage>
        <taxon>Eukaryota</taxon>
        <taxon>Sar</taxon>
        <taxon>Stramenopiles</taxon>
        <taxon>Oomycota</taxon>
        <taxon>Saprolegniomycetes</taxon>
        <taxon>Saprolegniales</taxon>
        <taxon>Saprolegniaceae</taxon>
        <taxon>Saprolegnia</taxon>
    </lineage>
</organism>
<evidence type="ECO:0000256" key="1">
    <source>
        <dbReference type="SAM" id="Phobius"/>
    </source>
</evidence>
<keyword evidence="1" id="KW-1133">Transmembrane helix</keyword>
<proteinExistence type="predicted"/>
<evidence type="ECO:0000313" key="3">
    <source>
        <dbReference type="Proteomes" id="UP000030762"/>
    </source>
</evidence>
<feature type="transmembrane region" description="Helical" evidence="1">
    <location>
        <begin position="21"/>
        <end position="43"/>
    </location>
</feature>
<reference evidence="2 3" key="1">
    <citation type="submission" date="2012-04" db="EMBL/GenBank/DDBJ databases">
        <title>The Genome Sequence of Saprolegnia declina VS20.</title>
        <authorList>
            <consortium name="The Broad Institute Genome Sequencing Platform"/>
            <person name="Russ C."/>
            <person name="Nusbaum C."/>
            <person name="Tyler B."/>
            <person name="van West P."/>
            <person name="Dieguez-Uribeondo J."/>
            <person name="de Bruijn I."/>
            <person name="Tripathy S."/>
            <person name="Jiang R."/>
            <person name="Young S.K."/>
            <person name="Zeng Q."/>
            <person name="Gargeya S."/>
            <person name="Fitzgerald M."/>
            <person name="Haas B."/>
            <person name="Abouelleil A."/>
            <person name="Alvarado L."/>
            <person name="Arachchi H.M."/>
            <person name="Berlin A."/>
            <person name="Chapman S.B."/>
            <person name="Goldberg J."/>
            <person name="Griggs A."/>
            <person name="Gujja S."/>
            <person name="Hansen M."/>
            <person name="Howarth C."/>
            <person name="Imamovic A."/>
            <person name="Larimer J."/>
            <person name="McCowen C."/>
            <person name="Montmayeur A."/>
            <person name="Murphy C."/>
            <person name="Neiman D."/>
            <person name="Pearson M."/>
            <person name="Priest M."/>
            <person name="Roberts A."/>
            <person name="Saif S."/>
            <person name="Shea T."/>
            <person name="Sisk P."/>
            <person name="Sykes S."/>
            <person name="Wortman J."/>
            <person name="Nusbaum C."/>
            <person name="Birren B."/>
        </authorList>
    </citation>
    <scope>NUCLEOTIDE SEQUENCE [LARGE SCALE GENOMIC DNA]</scope>
    <source>
        <strain evidence="2 3">VS20</strain>
    </source>
</reference>
<sequence>MEARRPTLSRQHASRDHRYPASITTIWCLGLTLGLGSQCTGWTTTSAGVTSRAIVFGLLACAYLCLSFITAERTSALPFSGGVYGVGRCALGYYLGFLIGSAEALSFVCYASALTLTVGHLVCDLAPVR</sequence>
<dbReference type="RefSeq" id="XP_008611163.1">
    <property type="nucleotide sequence ID" value="XM_008612941.1"/>
</dbReference>
<protein>
    <recommendedName>
        <fullName evidence="4">Amino acid permease/ SLC12A domain-containing protein</fullName>
    </recommendedName>
</protein>
<evidence type="ECO:0000313" key="2">
    <source>
        <dbReference type="EMBL" id="EQC35413.1"/>
    </source>
</evidence>
<feature type="transmembrane region" description="Helical" evidence="1">
    <location>
        <begin position="105"/>
        <end position="123"/>
    </location>
</feature>
<dbReference type="GeneID" id="19947850"/>
<dbReference type="InParanoid" id="T0RS73"/>
<dbReference type="OrthoDB" id="165722at2759"/>
<dbReference type="AlphaFoldDB" id="T0RS73"/>
<gene>
    <name evidence="2" type="ORF">SDRG_07123</name>
</gene>
<dbReference type="VEuPathDB" id="FungiDB:SDRG_07123"/>
<accession>T0RS73</accession>
<evidence type="ECO:0008006" key="4">
    <source>
        <dbReference type="Google" id="ProtNLM"/>
    </source>
</evidence>
<feature type="transmembrane region" description="Helical" evidence="1">
    <location>
        <begin position="49"/>
        <end position="69"/>
    </location>
</feature>
<keyword evidence="1" id="KW-0472">Membrane</keyword>
<dbReference type="EMBL" id="JH767151">
    <property type="protein sequence ID" value="EQC35413.1"/>
    <property type="molecule type" value="Genomic_DNA"/>
</dbReference>
<dbReference type="STRING" id="1156394.T0RS73"/>
<dbReference type="Proteomes" id="UP000030762">
    <property type="component" value="Unassembled WGS sequence"/>
</dbReference>